<dbReference type="EMBL" id="UAWG01000001">
    <property type="protein sequence ID" value="SQB57836.1"/>
    <property type="molecule type" value="Genomic_DNA"/>
</dbReference>
<reference evidence="1 4" key="1">
    <citation type="submission" date="2018-06" db="EMBL/GenBank/DDBJ databases">
        <authorList>
            <consortium name="Pathogen Informatics"/>
            <person name="Doyle S."/>
        </authorList>
    </citation>
    <scope>NUCLEOTIDE SEQUENCE [LARGE SCALE GENOMIC DNA]</scope>
    <source>
        <strain evidence="1 4">NCTC10719</strain>
    </source>
</reference>
<protein>
    <submittedName>
        <fullName evidence="1">Uncharacterized protein</fullName>
    </submittedName>
</protein>
<sequence>MAYELCKFQIQGGNYNKKEMEENLILFKMTNQLTSQQYLELYNMINPVVVAQPKVEESNVVVTPTETKVIEPQA</sequence>
<evidence type="ECO:0000313" key="4">
    <source>
        <dbReference type="Proteomes" id="UP000249986"/>
    </source>
</evidence>
<evidence type="ECO:0000313" key="3">
    <source>
        <dbReference type="EMBL" id="SQB60589.1"/>
    </source>
</evidence>
<dbReference type="Proteomes" id="UP000249986">
    <property type="component" value="Unassembled WGS sequence"/>
</dbReference>
<dbReference type="AlphaFoldDB" id="A0A2X2Y083"/>
<gene>
    <name evidence="1" type="ORF">NCTC10719_00430</name>
    <name evidence="2" type="ORF">NCTC10719_01261</name>
    <name evidence="3" type="ORF">NCTC10719_02239</name>
</gene>
<accession>A0A2X2Y083</accession>
<name>A0A2X2Y083_CLOPF</name>
<dbReference type="RefSeq" id="WP_110003776.1">
    <property type="nucleotide sequence ID" value="NZ_CATNYD010000001.1"/>
</dbReference>
<proteinExistence type="predicted"/>
<dbReference type="EMBL" id="UAWG01000007">
    <property type="protein sequence ID" value="SQB59662.1"/>
    <property type="molecule type" value="Genomic_DNA"/>
</dbReference>
<evidence type="ECO:0000313" key="1">
    <source>
        <dbReference type="EMBL" id="SQB57836.1"/>
    </source>
</evidence>
<dbReference type="EMBL" id="UAWG01000018">
    <property type="protein sequence ID" value="SQB60589.1"/>
    <property type="molecule type" value="Genomic_DNA"/>
</dbReference>
<evidence type="ECO:0000313" key="2">
    <source>
        <dbReference type="EMBL" id="SQB59662.1"/>
    </source>
</evidence>
<organism evidence="1 4">
    <name type="scientific">Clostridium perfringens</name>
    <dbReference type="NCBI Taxonomy" id="1502"/>
    <lineage>
        <taxon>Bacteria</taxon>
        <taxon>Bacillati</taxon>
        <taxon>Bacillota</taxon>
        <taxon>Clostridia</taxon>
        <taxon>Eubacteriales</taxon>
        <taxon>Clostridiaceae</taxon>
        <taxon>Clostridium</taxon>
    </lineage>
</organism>